<reference evidence="3 4" key="1">
    <citation type="journal article" date="2023" name="Hortic Res">
        <title>Pangenome of water caltrop reveals structural variations and asymmetric subgenome divergence after allopolyploidization.</title>
        <authorList>
            <person name="Zhang X."/>
            <person name="Chen Y."/>
            <person name="Wang L."/>
            <person name="Yuan Y."/>
            <person name="Fang M."/>
            <person name="Shi L."/>
            <person name="Lu R."/>
            <person name="Comes H.P."/>
            <person name="Ma Y."/>
            <person name="Chen Y."/>
            <person name="Huang G."/>
            <person name="Zhou Y."/>
            <person name="Zheng Z."/>
            <person name="Qiu Y."/>
        </authorList>
    </citation>
    <scope>NUCLEOTIDE SEQUENCE [LARGE SCALE GENOMIC DNA]</scope>
    <source>
        <tissue evidence="3">Roots</tissue>
    </source>
</reference>
<dbReference type="Proteomes" id="UP001345219">
    <property type="component" value="Chromosome 14"/>
</dbReference>
<dbReference type="PRINTS" id="PR00081">
    <property type="entry name" value="GDHRDH"/>
</dbReference>
<evidence type="ECO:0000313" key="4">
    <source>
        <dbReference type="Proteomes" id="UP001345219"/>
    </source>
</evidence>
<dbReference type="PANTHER" id="PTHR43180">
    <property type="entry name" value="3-OXOACYL-(ACYL-CARRIER-PROTEIN) REDUCTASE (AFU_ORTHOLOGUE AFUA_6G11210)"/>
    <property type="match status" value="1"/>
</dbReference>
<evidence type="ECO:0000313" key="3">
    <source>
        <dbReference type="EMBL" id="KAK4777535.1"/>
    </source>
</evidence>
<evidence type="ECO:0000256" key="2">
    <source>
        <dbReference type="ARBA" id="ARBA00023002"/>
    </source>
</evidence>
<protein>
    <submittedName>
        <fullName evidence="3">Uncharacterized protein</fullName>
    </submittedName>
</protein>
<keyword evidence="4" id="KW-1185">Reference proteome</keyword>
<dbReference type="Gene3D" id="3.40.50.720">
    <property type="entry name" value="NAD(P)-binding Rossmann-like Domain"/>
    <property type="match status" value="1"/>
</dbReference>
<name>A0AAN7L9G3_9MYRT</name>
<dbReference type="FunFam" id="3.40.50.720:FF:000084">
    <property type="entry name" value="Short-chain dehydrogenase reductase"/>
    <property type="match status" value="1"/>
</dbReference>
<dbReference type="PRINTS" id="PR00080">
    <property type="entry name" value="SDRFAMILY"/>
</dbReference>
<dbReference type="InterPro" id="IPR036291">
    <property type="entry name" value="NAD(P)-bd_dom_sf"/>
</dbReference>
<dbReference type="GO" id="GO:0016491">
    <property type="term" value="F:oxidoreductase activity"/>
    <property type="evidence" value="ECO:0007669"/>
    <property type="project" value="UniProtKB-KW"/>
</dbReference>
<comment type="similarity">
    <text evidence="1">Belongs to the short-chain dehydrogenases/reductases (SDR) family.</text>
</comment>
<dbReference type="PANTHER" id="PTHR43180:SF37">
    <property type="entry name" value="TROPINONE REDUCTASE-LIKE 2"/>
    <property type="match status" value="1"/>
</dbReference>
<keyword evidence="2" id="KW-0560">Oxidoreductase</keyword>
<organism evidence="3 4">
    <name type="scientific">Trapa incisa</name>
    <dbReference type="NCBI Taxonomy" id="236973"/>
    <lineage>
        <taxon>Eukaryota</taxon>
        <taxon>Viridiplantae</taxon>
        <taxon>Streptophyta</taxon>
        <taxon>Embryophyta</taxon>
        <taxon>Tracheophyta</taxon>
        <taxon>Spermatophyta</taxon>
        <taxon>Magnoliopsida</taxon>
        <taxon>eudicotyledons</taxon>
        <taxon>Gunneridae</taxon>
        <taxon>Pentapetalae</taxon>
        <taxon>rosids</taxon>
        <taxon>malvids</taxon>
        <taxon>Myrtales</taxon>
        <taxon>Lythraceae</taxon>
        <taxon>Trapa</taxon>
    </lineage>
</organism>
<evidence type="ECO:0000256" key="1">
    <source>
        <dbReference type="ARBA" id="ARBA00006484"/>
    </source>
</evidence>
<gene>
    <name evidence="3" type="ORF">SAY87_017722</name>
</gene>
<comment type="caution">
    <text evidence="3">The sequence shown here is derived from an EMBL/GenBank/DDBJ whole genome shotgun (WGS) entry which is preliminary data.</text>
</comment>
<sequence length="279" mass="29084">MPSVQNTAAGRLEGKVVIVTGGASGIGASAAALFWEHGALLVVADIQDDLGVALVSKLGERATYVHCDVSNEDDVAKLVEKTVAEHGKLDVMFSNAGVIDRPFGSIMEATEADMDRVVGVNLYGAFFAAKHAARAMAPRKSGCILFTASSCTAIAGFSSHPYTASKCAMVGMAKSMAAELGQHGIRVNCVSPHAVPGTRIATGLEGLRVPIPEMTAADLAEMGNLKGQVLEAESIARSALFLASDDAHYVSGLNLVVDGGISVVNPYMMMALKSHMHQR</sequence>
<dbReference type="EMBL" id="JAXIOK010000002">
    <property type="protein sequence ID" value="KAK4777535.1"/>
    <property type="molecule type" value="Genomic_DNA"/>
</dbReference>
<dbReference type="AlphaFoldDB" id="A0AAN7L9G3"/>
<dbReference type="SUPFAM" id="SSF51735">
    <property type="entry name" value="NAD(P)-binding Rossmann-fold domains"/>
    <property type="match status" value="1"/>
</dbReference>
<dbReference type="InterPro" id="IPR002347">
    <property type="entry name" value="SDR_fam"/>
</dbReference>
<accession>A0AAN7L9G3</accession>
<proteinExistence type="inferred from homology"/>
<dbReference type="Pfam" id="PF13561">
    <property type="entry name" value="adh_short_C2"/>
    <property type="match status" value="1"/>
</dbReference>